<dbReference type="PROSITE" id="PS50109">
    <property type="entry name" value="HIS_KIN"/>
    <property type="match status" value="1"/>
</dbReference>
<dbReference type="SUPFAM" id="SSF55874">
    <property type="entry name" value="ATPase domain of HSP90 chaperone/DNA topoisomerase II/histidine kinase"/>
    <property type="match status" value="1"/>
</dbReference>
<evidence type="ECO:0000313" key="14">
    <source>
        <dbReference type="EMBL" id="QNO55306.1"/>
    </source>
</evidence>
<dbReference type="PRINTS" id="PR00344">
    <property type="entry name" value="BCTRLSENSOR"/>
</dbReference>
<evidence type="ECO:0000256" key="11">
    <source>
        <dbReference type="SAM" id="Coils"/>
    </source>
</evidence>
<evidence type="ECO:0000256" key="4">
    <source>
        <dbReference type="ARBA" id="ARBA00022475"/>
    </source>
</evidence>
<evidence type="ECO:0000256" key="3">
    <source>
        <dbReference type="ARBA" id="ARBA00012438"/>
    </source>
</evidence>
<keyword evidence="11" id="KW-0175">Coiled coil</keyword>
<dbReference type="InterPro" id="IPR050351">
    <property type="entry name" value="BphY/WalK/GraS-like"/>
</dbReference>
<dbReference type="EMBL" id="MT631609">
    <property type="protein sequence ID" value="QNO55306.1"/>
    <property type="molecule type" value="Genomic_DNA"/>
</dbReference>
<feature type="coiled-coil region" evidence="11">
    <location>
        <begin position="358"/>
        <end position="452"/>
    </location>
</feature>
<dbReference type="GO" id="GO:0005886">
    <property type="term" value="C:plasma membrane"/>
    <property type="evidence" value="ECO:0007669"/>
    <property type="project" value="UniProtKB-SubCell"/>
</dbReference>
<keyword evidence="9" id="KW-1133">Transmembrane helix</keyword>
<evidence type="ECO:0000256" key="6">
    <source>
        <dbReference type="ARBA" id="ARBA00022679"/>
    </source>
</evidence>
<dbReference type="Pfam" id="PF02743">
    <property type="entry name" value="dCache_1"/>
    <property type="match status" value="1"/>
</dbReference>
<dbReference type="Gene3D" id="3.30.450.20">
    <property type="entry name" value="PAS domain"/>
    <property type="match status" value="1"/>
</dbReference>
<dbReference type="SMART" id="SM00388">
    <property type="entry name" value="HisKA"/>
    <property type="match status" value="1"/>
</dbReference>
<dbReference type="Pfam" id="PF02518">
    <property type="entry name" value="HATPase_c"/>
    <property type="match status" value="1"/>
</dbReference>
<dbReference type="InterPro" id="IPR036890">
    <property type="entry name" value="HATPase_C_sf"/>
</dbReference>
<keyword evidence="7" id="KW-0812">Transmembrane</keyword>
<dbReference type="Gene3D" id="1.10.10.10">
    <property type="entry name" value="Winged helix-like DNA-binding domain superfamily/Winged helix DNA-binding domain"/>
    <property type="match status" value="1"/>
</dbReference>
<dbReference type="InterPro" id="IPR036097">
    <property type="entry name" value="HisK_dim/P_sf"/>
</dbReference>
<dbReference type="SUPFAM" id="SSF58104">
    <property type="entry name" value="Methyl-accepting chemotaxis protein (MCP) signaling domain"/>
    <property type="match status" value="1"/>
</dbReference>
<dbReference type="SUPFAM" id="SSF158472">
    <property type="entry name" value="HAMP domain-like"/>
    <property type="match status" value="1"/>
</dbReference>
<dbReference type="Gene3D" id="1.10.287.130">
    <property type="match status" value="1"/>
</dbReference>
<dbReference type="Pfam" id="PF14947">
    <property type="entry name" value="HTH_45"/>
    <property type="match status" value="1"/>
</dbReference>
<dbReference type="InterPro" id="IPR029151">
    <property type="entry name" value="Sensor-like_sf"/>
</dbReference>
<feature type="domain" description="HAMP" evidence="13">
    <location>
        <begin position="311"/>
        <end position="363"/>
    </location>
</feature>
<dbReference type="PANTHER" id="PTHR42878:SF15">
    <property type="entry name" value="BACTERIOPHYTOCHROME"/>
    <property type="match status" value="1"/>
</dbReference>
<dbReference type="InterPro" id="IPR036390">
    <property type="entry name" value="WH_DNA-bd_sf"/>
</dbReference>
<dbReference type="CDD" id="cd06225">
    <property type="entry name" value="HAMP"/>
    <property type="match status" value="1"/>
</dbReference>
<accession>A0A7G9Z4X2</accession>
<keyword evidence="6 14" id="KW-0808">Transferase</keyword>
<evidence type="ECO:0000256" key="1">
    <source>
        <dbReference type="ARBA" id="ARBA00000085"/>
    </source>
</evidence>
<dbReference type="GO" id="GO:0007234">
    <property type="term" value="P:osmosensory signaling via phosphorelay pathway"/>
    <property type="evidence" value="ECO:0007669"/>
    <property type="project" value="TreeGrafter"/>
</dbReference>
<dbReference type="CDD" id="cd18773">
    <property type="entry name" value="PDC1_HK_sensor"/>
    <property type="match status" value="1"/>
</dbReference>
<dbReference type="Gene3D" id="3.30.565.10">
    <property type="entry name" value="Histidine kinase-like ATPase, C-terminal domain"/>
    <property type="match status" value="1"/>
</dbReference>
<dbReference type="SUPFAM" id="SSF103190">
    <property type="entry name" value="Sensory domain-like"/>
    <property type="match status" value="1"/>
</dbReference>
<comment type="subcellular location">
    <subcellularLocation>
        <location evidence="2">Cell membrane</location>
        <topology evidence="2">Multi-pass membrane protein</topology>
    </subcellularLocation>
</comment>
<dbReference type="Pfam" id="PF00672">
    <property type="entry name" value="HAMP"/>
    <property type="match status" value="1"/>
</dbReference>
<dbReference type="SUPFAM" id="SSF47384">
    <property type="entry name" value="Homodimeric domain of signal transducing histidine kinase"/>
    <property type="match status" value="1"/>
</dbReference>
<dbReference type="Gene3D" id="6.10.340.10">
    <property type="match status" value="1"/>
</dbReference>
<dbReference type="InterPro" id="IPR033479">
    <property type="entry name" value="dCache_1"/>
</dbReference>
<evidence type="ECO:0000256" key="5">
    <source>
        <dbReference type="ARBA" id="ARBA00022553"/>
    </source>
</evidence>
<dbReference type="EC" id="2.7.13.3" evidence="3"/>
<evidence type="ECO:0000259" key="13">
    <source>
        <dbReference type="PROSITE" id="PS50885"/>
    </source>
</evidence>
<dbReference type="FunFam" id="3.30.565.10:FF:000006">
    <property type="entry name" value="Sensor histidine kinase WalK"/>
    <property type="match status" value="1"/>
</dbReference>
<comment type="catalytic activity">
    <reaction evidence="1">
        <text>ATP + protein L-histidine = ADP + protein N-phospho-L-histidine.</text>
        <dbReference type="EC" id="2.7.13.3"/>
    </reaction>
</comment>
<dbReference type="GO" id="GO:0030295">
    <property type="term" value="F:protein kinase activator activity"/>
    <property type="evidence" value="ECO:0007669"/>
    <property type="project" value="TreeGrafter"/>
</dbReference>
<dbReference type="SMART" id="SM00304">
    <property type="entry name" value="HAMP"/>
    <property type="match status" value="2"/>
</dbReference>
<evidence type="ECO:0000256" key="2">
    <source>
        <dbReference type="ARBA" id="ARBA00004651"/>
    </source>
</evidence>
<dbReference type="CDD" id="cd18774">
    <property type="entry name" value="PDC2_HK_sensor"/>
    <property type="match status" value="1"/>
</dbReference>
<proteinExistence type="predicted"/>
<feature type="domain" description="Histidine kinase" evidence="12">
    <location>
        <begin position="459"/>
        <end position="676"/>
    </location>
</feature>
<evidence type="ECO:0000256" key="7">
    <source>
        <dbReference type="ARBA" id="ARBA00022692"/>
    </source>
</evidence>
<dbReference type="CDD" id="cd00082">
    <property type="entry name" value="HisKA"/>
    <property type="match status" value="1"/>
</dbReference>
<keyword evidence="8 14" id="KW-0418">Kinase</keyword>
<protein>
    <recommendedName>
        <fullName evidence="3">histidine kinase</fullName>
        <ecNumber evidence="3">2.7.13.3</ecNumber>
    </recommendedName>
</protein>
<gene>
    <name evidence="14" type="primary">sasA</name>
    <name evidence="14" type="ORF">NDMCNHHP_00006</name>
</gene>
<name>A0A7G9Z4X2_9EURY</name>
<dbReference type="PROSITE" id="PS50885">
    <property type="entry name" value="HAMP"/>
    <property type="match status" value="1"/>
</dbReference>
<keyword evidence="10" id="KW-0472">Membrane</keyword>
<dbReference type="SMART" id="SM00387">
    <property type="entry name" value="HATPase_c"/>
    <property type="match status" value="1"/>
</dbReference>
<dbReference type="InterPro" id="IPR003594">
    <property type="entry name" value="HATPase_dom"/>
</dbReference>
<dbReference type="InterPro" id="IPR036388">
    <property type="entry name" value="WH-like_DNA-bd_sf"/>
</dbReference>
<dbReference type="GO" id="GO:0000155">
    <property type="term" value="F:phosphorelay sensor kinase activity"/>
    <property type="evidence" value="ECO:0007669"/>
    <property type="project" value="InterPro"/>
</dbReference>
<dbReference type="Pfam" id="PF00512">
    <property type="entry name" value="HisKA"/>
    <property type="match status" value="1"/>
</dbReference>
<organism evidence="14">
    <name type="scientific">Candidatus Methanophaga sp. ANME-1 ERB7</name>
    <dbReference type="NCBI Taxonomy" id="2759913"/>
    <lineage>
        <taxon>Archaea</taxon>
        <taxon>Methanobacteriati</taxon>
        <taxon>Methanobacteriota</taxon>
        <taxon>Stenosarchaea group</taxon>
        <taxon>Methanomicrobia</taxon>
        <taxon>Candidatus Methanophagales</taxon>
        <taxon>Candidatus Methanophagaceae</taxon>
        <taxon>Candidatus Methanophaga</taxon>
    </lineage>
</organism>
<evidence type="ECO:0000256" key="9">
    <source>
        <dbReference type="ARBA" id="ARBA00022989"/>
    </source>
</evidence>
<dbReference type="GO" id="GO:0000156">
    <property type="term" value="F:phosphorelay response regulator activity"/>
    <property type="evidence" value="ECO:0007669"/>
    <property type="project" value="TreeGrafter"/>
</dbReference>
<dbReference type="InterPro" id="IPR005467">
    <property type="entry name" value="His_kinase_dom"/>
</dbReference>
<dbReference type="InterPro" id="IPR004358">
    <property type="entry name" value="Sig_transdc_His_kin-like_C"/>
</dbReference>
<dbReference type="AlphaFoldDB" id="A0A7G9Z4X2"/>
<keyword evidence="5" id="KW-0597">Phosphoprotein</keyword>
<dbReference type="PANTHER" id="PTHR42878">
    <property type="entry name" value="TWO-COMPONENT HISTIDINE KINASE"/>
    <property type="match status" value="1"/>
</dbReference>
<dbReference type="InterPro" id="IPR038723">
    <property type="entry name" value="ArnR1-like_HTH"/>
</dbReference>
<dbReference type="InterPro" id="IPR003661">
    <property type="entry name" value="HisK_dim/P_dom"/>
</dbReference>
<evidence type="ECO:0000256" key="8">
    <source>
        <dbReference type="ARBA" id="ARBA00022777"/>
    </source>
</evidence>
<keyword evidence="4" id="KW-1003">Cell membrane</keyword>
<evidence type="ECO:0000256" key="10">
    <source>
        <dbReference type="ARBA" id="ARBA00023136"/>
    </source>
</evidence>
<dbReference type="SUPFAM" id="SSF46785">
    <property type="entry name" value="Winged helix' DNA-binding domain"/>
    <property type="match status" value="1"/>
</dbReference>
<sequence length="758" mass="85280">MKIQIKVLLIVFTLLLISGFVTILVNQTVSKNVLEQAIYDNLECVAKSRANHIETLLNEYKQTAERMATGNSFRNIVDPSKDYNQSIEQVNRRINTIIQSTEDISRVRVLDKKRIVVASSHTDISQNKSAAEIFLKGKEGVYIGDLHISNFTGNIVIRVAAPILVNGEFSGVIIVDYDAERGLFKITTDRTGLGETGGIYLINKDGYMITPSRFINDTFRKQKINTDSTRDWFRAIEIFEAHEHEAVIYKIYLGTEVLRVQVPIPMMGWYLVAEISDEEAFAPIAELTRRMLSILALILVIGVAVSIVLSRTITKPILELHHGVEEIEKGNMDFKVGTKAEDEIGQLSRAFDSMTAELKKSRAELEEYSSGLEEKVEERTNELADKVKESEEQANATLNLLEDVNETKNELEASRQAILNMVHDLETEKREAENAKEMLAAANVKLERSNKELWDFAYIASHDLREPLRKISAFGQLLQESLKGKLDEDEEENFAFMIDGATRMQQMIDDLLVYSRVSTKAKPPERVDLNAVIDDLKNVELAVQVEETGGVINVPEPLPPLHADPSQIHQLLQNLLGNGLKYCRKGVPPVITVRGRVVNGNTVRIEVQDNGIGIEEQYCANIFGMFKRLHSREDYEGSGIGLAVCKKIVERPGGKIGVESNPGVGSTFWFTVPITIDELQIQRNRWDVMSDILEEISWEGGVQKTNLDWKSVKSYFDFLMDNGFLEAGDEPGKGESYKLTEKGQDLLLKLQTVAEMIR</sequence>
<evidence type="ECO:0000259" key="12">
    <source>
        <dbReference type="PROSITE" id="PS50109"/>
    </source>
</evidence>
<dbReference type="InterPro" id="IPR003660">
    <property type="entry name" value="HAMP_dom"/>
</dbReference>
<reference evidence="14" key="1">
    <citation type="submission" date="2020-06" db="EMBL/GenBank/DDBJ databases">
        <title>Unique genomic features of the anaerobic methanotrophic archaea.</title>
        <authorList>
            <person name="Chadwick G.L."/>
            <person name="Skennerton C.T."/>
            <person name="Laso-Perez R."/>
            <person name="Leu A.O."/>
            <person name="Speth D.R."/>
            <person name="Yu H."/>
            <person name="Morgan-Lang C."/>
            <person name="Hatzenpichler R."/>
            <person name="Goudeau D."/>
            <person name="Malmstrom R."/>
            <person name="Brazelton W.J."/>
            <person name="Woyke T."/>
            <person name="Hallam S.J."/>
            <person name="Tyson G.W."/>
            <person name="Wegener G."/>
            <person name="Boetius A."/>
            <person name="Orphan V."/>
        </authorList>
    </citation>
    <scope>NUCLEOTIDE SEQUENCE</scope>
</reference>